<keyword evidence="1" id="KW-0812">Transmembrane</keyword>
<evidence type="ECO:0000313" key="3">
    <source>
        <dbReference type="RefSeq" id="XP_047736347.1"/>
    </source>
</evidence>
<feature type="transmembrane region" description="Helical" evidence="1">
    <location>
        <begin position="108"/>
        <end position="126"/>
    </location>
</feature>
<keyword evidence="1" id="KW-1133">Transmembrane helix</keyword>
<dbReference type="RefSeq" id="XP_047736347.1">
    <property type="nucleotide sequence ID" value="XM_047880391.1"/>
</dbReference>
<sequence>MSANNACCVIRYTAVGKAAVVLTSIVSVYAFLQVPMEQNWCKRSEWPTFLLLVISLSSGYAAGVLYYGVRKERPNLLKVHSCMCVAISPLCLLTEVYSRHSETCSPNVVGMTISFLLLLLLAGIVWRCHLIMVN</sequence>
<feature type="transmembrane region" description="Helical" evidence="1">
    <location>
        <begin position="12"/>
        <end position="34"/>
    </location>
</feature>
<evidence type="ECO:0000256" key="1">
    <source>
        <dbReference type="SAM" id="Phobius"/>
    </source>
</evidence>
<name>A0A979FHZ5_HYAAZ</name>
<dbReference type="AlphaFoldDB" id="A0A979FHZ5"/>
<organism evidence="2 3">
    <name type="scientific">Hyalella azteca</name>
    <name type="common">Amphipod</name>
    <dbReference type="NCBI Taxonomy" id="294128"/>
    <lineage>
        <taxon>Eukaryota</taxon>
        <taxon>Metazoa</taxon>
        <taxon>Ecdysozoa</taxon>
        <taxon>Arthropoda</taxon>
        <taxon>Crustacea</taxon>
        <taxon>Multicrustacea</taxon>
        <taxon>Malacostraca</taxon>
        <taxon>Eumalacostraca</taxon>
        <taxon>Peracarida</taxon>
        <taxon>Amphipoda</taxon>
        <taxon>Senticaudata</taxon>
        <taxon>Talitrida</taxon>
        <taxon>Talitroidea</taxon>
        <taxon>Hyalellidae</taxon>
        <taxon>Hyalella</taxon>
    </lineage>
</organism>
<dbReference type="Proteomes" id="UP000694843">
    <property type="component" value="Unplaced"/>
</dbReference>
<gene>
    <name evidence="3" type="primary">LOC125177863</name>
</gene>
<feature type="transmembrane region" description="Helical" evidence="1">
    <location>
        <begin position="46"/>
        <end position="69"/>
    </location>
</feature>
<dbReference type="KEGG" id="hazt:125177863"/>
<accession>A0A979FHZ5</accession>
<protein>
    <submittedName>
        <fullName evidence="3">Uncharacterized protein LOC125177863</fullName>
    </submittedName>
</protein>
<feature type="transmembrane region" description="Helical" evidence="1">
    <location>
        <begin position="76"/>
        <end position="96"/>
    </location>
</feature>
<dbReference type="GeneID" id="125177863"/>
<keyword evidence="2" id="KW-1185">Reference proteome</keyword>
<reference evidence="3" key="1">
    <citation type="submission" date="2025-08" db="UniProtKB">
        <authorList>
            <consortium name="RefSeq"/>
        </authorList>
    </citation>
    <scope>IDENTIFICATION</scope>
    <source>
        <tissue evidence="3">Whole organism</tissue>
    </source>
</reference>
<keyword evidence="1" id="KW-0472">Membrane</keyword>
<evidence type="ECO:0000313" key="2">
    <source>
        <dbReference type="Proteomes" id="UP000694843"/>
    </source>
</evidence>
<proteinExistence type="predicted"/>